<accession>A0A0H1BBN5</accession>
<evidence type="ECO:0000313" key="2">
    <source>
        <dbReference type="EMBL" id="KLJ08422.1"/>
    </source>
</evidence>
<feature type="compositionally biased region" description="Polar residues" evidence="1">
    <location>
        <begin position="100"/>
        <end position="117"/>
    </location>
</feature>
<proteinExistence type="predicted"/>
<dbReference type="Proteomes" id="UP000053573">
    <property type="component" value="Unassembled WGS sequence"/>
</dbReference>
<evidence type="ECO:0000313" key="3">
    <source>
        <dbReference type="Proteomes" id="UP000053573"/>
    </source>
</evidence>
<evidence type="ECO:0000256" key="1">
    <source>
        <dbReference type="SAM" id="MobiDB-lite"/>
    </source>
</evidence>
<feature type="region of interest" description="Disordered" evidence="1">
    <location>
        <begin position="71"/>
        <end position="117"/>
    </location>
</feature>
<keyword evidence="3" id="KW-1185">Reference proteome</keyword>
<name>A0A0H1BBN5_9EURO</name>
<organism evidence="2 3">
    <name type="scientific">Blastomyces silverae</name>
    <dbReference type="NCBI Taxonomy" id="2060906"/>
    <lineage>
        <taxon>Eukaryota</taxon>
        <taxon>Fungi</taxon>
        <taxon>Dikarya</taxon>
        <taxon>Ascomycota</taxon>
        <taxon>Pezizomycotina</taxon>
        <taxon>Eurotiomycetes</taxon>
        <taxon>Eurotiomycetidae</taxon>
        <taxon>Onygenales</taxon>
        <taxon>Ajellomycetaceae</taxon>
        <taxon>Blastomyces</taxon>
    </lineage>
</organism>
<gene>
    <name evidence="2" type="ORF">EMPG_16150</name>
</gene>
<dbReference type="EMBL" id="LDEV01002598">
    <property type="protein sequence ID" value="KLJ08422.1"/>
    <property type="molecule type" value="Genomic_DNA"/>
</dbReference>
<sequence length="117" mass="12433">MDDFKASVAADWNACLRFPPIDSAIALMPHIRPLPNLQSFPSHRGPSPLGCSVISDLISVLAEAPLPCTLPSSRLQHQAPQRPPQGSIKSPGTLPDFNLGSFSPSHPATATCQLKAE</sequence>
<protein>
    <submittedName>
        <fullName evidence="2">Uncharacterized protein</fullName>
    </submittedName>
</protein>
<reference evidence="3" key="1">
    <citation type="journal article" date="2015" name="PLoS Genet.">
        <title>The dynamic genome and transcriptome of the human fungal pathogen Blastomyces and close relative Emmonsia.</title>
        <authorList>
            <person name="Munoz J.F."/>
            <person name="Gauthier G.M."/>
            <person name="Desjardins C.A."/>
            <person name="Gallo J.E."/>
            <person name="Holder J."/>
            <person name="Sullivan T.D."/>
            <person name="Marty A.J."/>
            <person name="Carmen J.C."/>
            <person name="Chen Z."/>
            <person name="Ding L."/>
            <person name="Gujja S."/>
            <person name="Magrini V."/>
            <person name="Misas E."/>
            <person name="Mitreva M."/>
            <person name="Priest M."/>
            <person name="Saif S."/>
            <person name="Whiston E.A."/>
            <person name="Young S."/>
            <person name="Zeng Q."/>
            <person name="Goldman W.E."/>
            <person name="Mardis E.R."/>
            <person name="Taylor J.W."/>
            <person name="McEwen J.G."/>
            <person name="Clay O.K."/>
            <person name="Klein B.S."/>
            <person name="Cuomo C.A."/>
        </authorList>
    </citation>
    <scope>NUCLEOTIDE SEQUENCE [LARGE SCALE GENOMIC DNA]</scope>
    <source>
        <strain evidence="3">UAMH 139</strain>
    </source>
</reference>
<comment type="caution">
    <text evidence="2">The sequence shown here is derived from an EMBL/GenBank/DDBJ whole genome shotgun (WGS) entry which is preliminary data.</text>
</comment>
<dbReference type="AlphaFoldDB" id="A0A0H1BBN5"/>